<keyword evidence="2 4" id="KW-0819">tRNA processing</keyword>
<dbReference type="PANTHER" id="PTHR13070:SF0">
    <property type="entry name" value="TRNA-SPLICING ENDONUCLEASE SUBUNIT SEN34"/>
    <property type="match status" value="1"/>
</dbReference>
<feature type="active site" evidence="5">
    <location>
        <position position="270"/>
    </location>
</feature>
<dbReference type="SUPFAM" id="SSF53032">
    <property type="entry name" value="tRNA-intron endonuclease catalytic domain-like"/>
    <property type="match status" value="1"/>
</dbReference>
<dbReference type="InterPro" id="IPR006676">
    <property type="entry name" value="tRNA_splic"/>
</dbReference>
<dbReference type="GO" id="GO:0000214">
    <property type="term" value="C:tRNA-intron endonuclease complex"/>
    <property type="evidence" value="ECO:0007669"/>
    <property type="project" value="UniProtKB-UniRule"/>
</dbReference>
<evidence type="ECO:0000313" key="9">
    <source>
        <dbReference type="EMBL" id="JAS42173.1"/>
    </source>
</evidence>
<dbReference type="AlphaFoldDB" id="A0A1B6GJN6"/>
<dbReference type="InterPro" id="IPR059049">
    <property type="entry name" value="TSEN34_N"/>
</dbReference>
<comment type="function">
    <text evidence="4">Constitutes one of the two catalytic subunit of the tRNA-splicing endonuclease complex, a complex responsible for identification and cleavage of the splice sites in pre-tRNA. It cleaves pre-tRNA at the 5'- and 3'-splice sites to release the intron. The products are an intron and two tRNA half-molecules bearing 2',3'-cyclic phosphate and 5'-OH termini. There are no conserved sequences at the splice sites, but the intron is invariably located at the same site in the gene, placing the splice sites an invariant distance from the constant structural features of the tRNA body.</text>
</comment>
<reference evidence="10" key="1">
    <citation type="submission" date="2015-11" db="EMBL/GenBank/DDBJ databases">
        <title>De novo transcriptome assembly of four potential Pierce s Disease insect vectors from Arizona vineyards.</title>
        <authorList>
            <person name="Tassone E.E."/>
        </authorList>
    </citation>
    <scope>NUCLEOTIDE SEQUENCE</scope>
</reference>
<evidence type="ECO:0000313" key="10">
    <source>
        <dbReference type="EMBL" id="JAS62649.1"/>
    </source>
</evidence>
<evidence type="ECO:0000256" key="6">
    <source>
        <dbReference type="SAM" id="MobiDB-lite"/>
    </source>
</evidence>
<dbReference type="EC" id="4.6.1.16" evidence="4"/>
<dbReference type="GO" id="GO:0003676">
    <property type="term" value="F:nucleic acid binding"/>
    <property type="evidence" value="ECO:0007669"/>
    <property type="project" value="InterPro"/>
</dbReference>
<feature type="active site" evidence="5">
    <location>
        <position position="239"/>
    </location>
</feature>
<proteinExistence type="inferred from homology"/>
<organism evidence="10">
    <name type="scientific">Cuerna arida</name>
    <dbReference type="NCBI Taxonomy" id="1464854"/>
    <lineage>
        <taxon>Eukaryota</taxon>
        <taxon>Metazoa</taxon>
        <taxon>Ecdysozoa</taxon>
        <taxon>Arthropoda</taxon>
        <taxon>Hexapoda</taxon>
        <taxon>Insecta</taxon>
        <taxon>Pterygota</taxon>
        <taxon>Neoptera</taxon>
        <taxon>Paraneoptera</taxon>
        <taxon>Hemiptera</taxon>
        <taxon>Auchenorrhyncha</taxon>
        <taxon>Membracoidea</taxon>
        <taxon>Cicadellidae</taxon>
        <taxon>Cicadellinae</taxon>
        <taxon>Proconiini</taxon>
        <taxon>Cuerna</taxon>
    </lineage>
</organism>
<feature type="active site" evidence="5">
    <location>
        <position position="231"/>
    </location>
</feature>
<sequence>MISIVLQKDSPLVWKASDWLKIREEYRIVGSLIGCLVGLPRQDTFQGLPLMLLKEEVTLLLEKNLACVISDSALSQRPNDHSREKYSLYKEENKKEQLQCYEAQRKEQITSLIDRIIEGKRRKRLGLSTKKKKLNDQDNSNSEETLSSDLELDRDEILKIELNKSSASLSPPLLVQTFLSEQWTNESEETVKWRFPETSHERLRYSTFKDLWEKGFYITEGHKFGVDYLVYPGDPVKFHAQFLVVCKDYNEPFSTVDFISYARLGSISRKTFVIATKPPDSENIVYQSIQWAEKSQ</sequence>
<evidence type="ECO:0000259" key="7">
    <source>
        <dbReference type="Pfam" id="PF01974"/>
    </source>
</evidence>
<evidence type="ECO:0000256" key="4">
    <source>
        <dbReference type="PIRNR" id="PIRNR017250"/>
    </source>
</evidence>
<dbReference type="Pfam" id="PF26577">
    <property type="entry name" value="TSEN34_N"/>
    <property type="match status" value="1"/>
</dbReference>
<dbReference type="EMBL" id="GECZ01007120">
    <property type="protein sequence ID" value="JAS62649.1"/>
    <property type="molecule type" value="Transcribed_RNA"/>
</dbReference>
<evidence type="ECO:0000256" key="5">
    <source>
        <dbReference type="PIRSR" id="PIRSR017250-50"/>
    </source>
</evidence>
<feature type="region of interest" description="Disordered" evidence="6">
    <location>
        <begin position="128"/>
        <end position="147"/>
    </location>
</feature>
<evidence type="ECO:0000259" key="8">
    <source>
        <dbReference type="Pfam" id="PF26577"/>
    </source>
</evidence>
<dbReference type="EMBL" id="GECZ01027596">
    <property type="protein sequence ID" value="JAS42173.1"/>
    <property type="molecule type" value="Transcribed_RNA"/>
</dbReference>
<dbReference type="PIRSF" id="PIRSF017250">
    <property type="entry name" value="tRNA_splic_SEN34"/>
    <property type="match status" value="1"/>
</dbReference>
<dbReference type="InterPro" id="IPR036167">
    <property type="entry name" value="tRNA_intron_Endo_cat-like_sf"/>
</dbReference>
<evidence type="ECO:0000256" key="1">
    <source>
        <dbReference type="ARBA" id="ARBA00008078"/>
    </source>
</evidence>
<accession>A0A1B6GJN6</accession>
<dbReference type="InterPro" id="IPR011856">
    <property type="entry name" value="tRNA_endonuc-like_dom_sf"/>
</dbReference>
<protein>
    <recommendedName>
        <fullName evidence="4">tRNA-splicing endonuclease subunit Sen34</fullName>
        <ecNumber evidence="4">4.6.1.16</ecNumber>
    </recommendedName>
</protein>
<feature type="compositionally biased region" description="Polar residues" evidence="6">
    <location>
        <begin position="137"/>
        <end position="147"/>
    </location>
</feature>
<dbReference type="Pfam" id="PF01974">
    <property type="entry name" value="tRNA_int_endo"/>
    <property type="match status" value="1"/>
</dbReference>
<comment type="similarity">
    <text evidence="1 4">Belongs to the tRNA-intron endonuclease family.</text>
</comment>
<dbReference type="InterPro" id="IPR016690">
    <property type="entry name" value="TSEN34"/>
</dbReference>
<dbReference type="Gene3D" id="3.40.1350.10">
    <property type="match status" value="1"/>
</dbReference>
<dbReference type="InterPro" id="IPR006677">
    <property type="entry name" value="tRNA_intron_Endonuc_cat-like"/>
</dbReference>
<dbReference type="NCBIfam" id="TIGR00324">
    <property type="entry name" value="endA"/>
    <property type="match status" value="1"/>
</dbReference>
<evidence type="ECO:0000256" key="2">
    <source>
        <dbReference type="ARBA" id="ARBA00022694"/>
    </source>
</evidence>
<keyword evidence="3 4" id="KW-0456">Lyase</keyword>
<dbReference type="GO" id="GO:0000379">
    <property type="term" value="P:tRNA-type intron splice site recognition and cleavage"/>
    <property type="evidence" value="ECO:0007669"/>
    <property type="project" value="UniProtKB-UniRule"/>
</dbReference>
<dbReference type="GO" id="GO:0000213">
    <property type="term" value="F:tRNA-intron lyase activity"/>
    <property type="evidence" value="ECO:0007669"/>
    <property type="project" value="UniProtKB-UniRule"/>
</dbReference>
<dbReference type="CDD" id="cd22363">
    <property type="entry name" value="tRNA-intron_lyase_C"/>
    <property type="match status" value="1"/>
</dbReference>
<gene>
    <name evidence="10" type="ORF">g.15604</name>
    <name evidence="9" type="ORF">g.15605</name>
</gene>
<name>A0A1B6GJN6_9HEMI</name>
<feature type="domain" description="TSEN34 N-terminal" evidence="8">
    <location>
        <begin position="2"/>
        <end position="71"/>
    </location>
</feature>
<feature type="domain" description="tRNA intron endonuclease catalytic" evidence="7">
    <location>
        <begin position="203"/>
        <end position="285"/>
    </location>
</feature>
<dbReference type="PANTHER" id="PTHR13070">
    <property type="entry name" value="TRNA-SPLICING ENDONUCLEASE SUBUNIT SEN34-RELATED"/>
    <property type="match status" value="1"/>
</dbReference>
<evidence type="ECO:0000256" key="3">
    <source>
        <dbReference type="ARBA" id="ARBA00023239"/>
    </source>
</evidence>